<keyword evidence="3" id="KW-1185">Reference proteome</keyword>
<dbReference type="Proteomes" id="UP000275078">
    <property type="component" value="Unassembled WGS sequence"/>
</dbReference>
<proteinExistence type="predicted"/>
<evidence type="ECO:0000313" key="2">
    <source>
        <dbReference type="EMBL" id="RPA83432.1"/>
    </source>
</evidence>
<keyword evidence="1" id="KW-0732">Signal</keyword>
<feature type="chain" id="PRO_5018066980" description="Secreted peptide" evidence="1">
    <location>
        <begin position="20"/>
        <end position="69"/>
    </location>
</feature>
<protein>
    <recommendedName>
        <fullName evidence="4">Secreted peptide</fullName>
    </recommendedName>
</protein>
<evidence type="ECO:0000256" key="1">
    <source>
        <dbReference type="SAM" id="SignalP"/>
    </source>
</evidence>
<dbReference type="EMBL" id="ML119664">
    <property type="protein sequence ID" value="RPA83432.1"/>
    <property type="molecule type" value="Genomic_DNA"/>
</dbReference>
<feature type="signal peptide" evidence="1">
    <location>
        <begin position="1"/>
        <end position="19"/>
    </location>
</feature>
<gene>
    <name evidence="2" type="ORF">BJ508DRAFT_65769</name>
</gene>
<organism evidence="2 3">
    <name type="scientific">Ascobolus immersus RN42</name>
    <dbReference type="NCBI Taxonomy" id="1160509"/>
    <lineage>
        <taxon>Eukaryota</taxon>
        <taxon>Fungi</taxon>
        <taxon>Dikarya</taxon>
        <taxon>Ascomycota</taxon>
        <taxon>Pezizomycotina</taxon>
        <taxon>Pezizomycetes</taxon>
        <taxon>Pezizales</taxon>
        <taxon>Ascobolaceae</taxon>
        <taxon>Ascobolus</taxon>
    </lineage>
</organism>
<accession>A0A3N4IBH2</accession>
<evidence type="ECO:0008006" key="4">
    <source>
        <dbReference type="Google" id="ProtNLM"/>
    </source>
</evidence>
<reference evidence="2 3" key="1">
    <citation type="journal article" date="2018" name="Nat. Ecol. Evol.">
        <title>Pezizomycetes genomes reveal the molecular basis of ectomycorrhizal truffle lifestyle.</title>
        <authorList>
            <person name="Murat C."/>
            <person name="Payen T."/>
            <person name="Noel B."/>
            <person name="Kuo A."/>
            <person name="Morin E."/>
            <person name="Chen J."/>
            <person name="Kohler A."/>
            <person name="Krizsan K."/>
            <person name="Balestrini R."/>
            <person name="Da Silva C."/>
            <person name="Montanini B."/>
            <person name="Hainaut M."/>
            <person name="Levati E."/>
            <person name="Barry K.W."/>
            <person name="Belfiori B."/>
            <person name="Cichocki N."/>
            <person name="Clum A."/>
            <person name="Dockter R.B."/>
            <person name="Fauchery L."/>
            <person name="Guy J."/>
            <person name="Iotti M."/>
            <person name="Le Tacon F."/>
            <person name="Lindquist E.A."/>
            <person name="Lipzen A."/>
            <person name="Malagnac F."/>
            <person name="Mello A."/>
            <person name="Molinier V."/>
            <person name="Miyauchi S."/>
            <person name="Poulain J."/>
            <person name="Riccioni C."/>
            <person name="Rubini A."/>
            <person name="Sitrit Y."/>
            <person name="Splivallo R."/>
            <person name="Traeger S."/>
            <person name="Wang M."/>
            <person name="Zifcakova L."/>
            <person name="Wipf D."/>
            <person name="Zambonelli A."/>
            <person name="Paolocci F."/>
            <person name="Nowrousian M."/>
            <person name="Ottonello S."/>
            <person name="Baldrian P."/>
            <person name="Spatafora J.W."/>
            <person name="Henrissat B."/>
            <person name="Nagy L.G."/>
            <person name="Aury J.M."/>
            <person name="Wincker P."/>
            <person name="Grigoriev I.V."/>
            <person name="Bonfante P."/>
            <person name="Martin F.M."/>
        </authorList>
    </citation>
    <scope>NUCLEOTIDE SEQUENCE [LARGE SCALE GENOMIC DNA]</scope>
    <source>
        <strain evidence="2 3">RN42</strain>
    </source>
</reference>
<sequence length="69" mass="7961">MFLLFSVLLALLTIPWVFGGVNGWVRITFTNLCFCCFRSCWLYYTLGIPVFGGVNGWVRVPFTNLCFRL</sequence>
<evidence type="ECO:0000313" key="3">
    <source>
        <dbReference type="Proteomes" id="UP000275078"/>
    </source>
</evidence>
<name>A0A3N4IBH2_ASCIM</name>
<dbReference type="AlphaFoldDB" id="A0A3N4IBH2"/>